<dbReference type="Proteomes" id="UP000002969">
    <property type="component" value="Unassembled WGS sequence"/>
</dbReference>
<proteinExistence type="predicted"/>
<evidence type="ECO:0000313" key="2">
    <source>
        <dbReference type="Proteomes" id="UP000002969"/>
    </source>
</evidence>
<gene>
    <name evidence="1" type="ORF">HMPREF0204_12258</name>
</gene>
<evidence type="ECO:0008006" key="3">
    <source>
        <dbReference type="Google" id="ProtNLM"/>
    </source>
</evidence>
<dbReference type="EMBL" id="ACKQ02000007">
    <property type="protein sequence ID" value="EFK33190.1"/>
    <property type="molecule type" value="Genomic_DNA"/>
</dbReference>
<protein>
    <recommendedName>
        <fullName evidence="3">Conjugative transposon protein TraI</fullName>
    </recommendedName>
</protein>
<accession>A0ABN0AJG0</accession>
<evidence type="ECO:0000313" key="1">
    <source>
        <dbReference type="EMBL" id="EFK33190.1"/>
    </source>
</evidence>
<sequence length="231" mass="27545">MQIFIKMKTFLIVFFLLLLNNAKSQTYYQLYYNLELQAQVTANQAARVASEKLYQNSYEKQRKAYDDIKEKAVQVVVIKNHIYNQLRNVNSALKQGKQLEAIYYDFTKLIGNMEKMLELSAQKPQYAVLIMNYYSKLYLHAMNSYENISESVLNEENDFLMDSYDRQKILSKIQHEIKIMNGWTVHIINYLRNAEKKPYFRHIGVFNSWYIRDKGLIQNIINNYNQNLNGW</sequence>
<reference evidence="1" key="1">
    <citation type="submission" date="2010-06" db="EMBL/GenBank/DDBJ databases">
        <authorList>
            <person name="Muzny D."/>
            <person name="Qin X."/>
            <person name="Buhay C."/>
            <person name="Dugan-Rocha S."/>
            <person name="Ding Y."/>
            <person name="Chen G."/>
            <person name="Hawes A."/>
            <person name="Holder M."/>
            <person name="Jhangiani S."/>
            <person name="Johnson A."/>
            <person name="Khan Z."/>
            <person name="Li Z."/>
            <person name="Liu W."/>
            <person name="Liu X."/>
            <person name="Perez L."/>
            <person name="Shen H."/>
            <person name="Wang Q."/>
            <person name="Watt J."/>
            <person name="Xi L."/>
            <person name="Xin Y."/>
            <person name="Zhou J."/>
            <person name="Deng J."/>
            <person name="Jiang H."/>
            <person name="Liu Y."/>
            <person name="Qu J."/>
            <person name="Song X.-Z."/>
            <person name="Zhang L."/>
            <person name="Villasana D."/>
            <person name="Johnson A."/>
            <person name="Liu J."/>
            <person name="Liyanage D."/>
            <person name="Lorensuhewa L."/>
            <person name="Robinson T."/>
            <person name="Song A."/>
            <person name="Song B.-B."/>
            <person name="Dinh H."/>
            <person name="Thornton R."/>
            <person name="Coyle M."/>
            <person name="Francisco L."/>
            <person name="Jackson L."/>
            <person name="Javaid M."/>
            <person name="Korchina V."/>
            <person name="Kovar C."/>
            <person name="Mata R."/>
            <person name="Mathew T."/>
            <person name="Ngo R."/>
            <person name="Nguyen L."/>
            <person name="Nguyen N."/>
            <person name="Okwuonu G."/>
            <person name="Ongeri F."/>
            <person name="Pham C."/>
            <person name="Simmons D."/>
            <person name="Wilczek-Boney K."/>
            <person name="Hale W."/>
            <person name="Jakkamsetti A."/>
            <person name="Pham P."/>
            <person name="Ruth R."/>
            <person name="San Lucas F."/>
            <person name="Warren J."/>
            <person name="Zhang J."/>
            <person name="Zhao Z."/>
            <person name="Zhou C."/>
            <person name="Zhu D."/>
            <person name="Lee S."/>
            <person name="Bess C."/>
            <person name="Blankenburg K."/>
            <person name="Forbes L."/>
            <person name="Fu Q."/>
            <person name="Gubbala S."/>
            <person name="Hirani K."/>
            <person name="Jayaseelan J.C."/>
            <person name="Lara F."/>
            <person name="Munidasa M."/>
            <person name="Palculict T."/>
            <person name="Patil S."/>
            <person name="Pu L.-L."/>
            <person name="Saada N."/>
            <person name="Tang L."/>
            <person name="Weissenberger G."/>
            <person name="Zhu Y."/>
            <person name="Hemphill L."/>
            <person name="Shang Y."/>
            <person name="Youmans B."/>
            <person name="Ayvaz T."/>
            <person name="Ross M."/>
            <person name="Santibanez J."/>
            <person name="Aqrawi P."/>
            <person name="Gross S."/>
            <person name="Joshi V."/>
            <person name="Fowler G."/>
            <person name="Nazareth L."/>
            <person name="Reid J."/>
            <person name="Worley K."/>
            <person name="Petrosino J."/>
            <person name="Highlander S."/>
            <person name="Gibbs R."/>
        </authorList>
    </citation>
    <scope>NUCLEOTIDE SEQUENCE [LARGE SCALE GENOMIC DNA]</scope>
    <source>
        <strain evidence="1">ATCC 35910</strain>
    </source>
</reference>
<keyword evidence="2" id="KW-1185">Reference proteome</keyword>
<name>A0ABN0AJG0_CHRGE</name>
<organism evidence="1 2">
    <name type="scientific">Chryseobacterium gleum ATCC 35910</name>
    <dbReference type="NCBI Taxonomy" id="525257"/>
    <lineage>
        <taxon>Bacteria</taxon>
        <taxon>Pseudomonadati</taxon>
        <taxon>Bacteroidota</taxon>
        <taxon>Flavobacteriia</taxon>
        <taxon>Flavobacteriales</taxon>
        <taxon>Weeksellaceae</taxon>
        <taxon>Chryseobacterium group</taxon>
        <taxon>Chryseobacterium</taxon>
    </lineage>
</organism>
<comment type="caution">
    <text evidence="1">The sequence shown here is derived from an EMBL/GenBank/DDBJ whole genome shotgun (WGS) entry which is preliminary data.</text>
</comment>